<keyword evidence="2" id="KW-0805">Transcription regulation</keyword>
<dbReference type="Gene3D" id="3.40.190.290">
    <property type="match status" value="1"/>
</dbReference>
<dbReference type="SUPFAM" id="SSF53850">
    <property type="entry name" value="Periplasmic binding protein-like II"/>
    <property type="match status" value="1"/>
</dbReference>
<dbReference type="Pfam" id="PF03466">
    <property type="entry name" value="LysR_substrate"/>
    <property type="match status" value="1"/>
</dbReference>
<protein>
    <submittedName>
        <fullName evidence="6">HTH-type transcriptional regulator PgrR</fullName>
    </submittedName>
</protein>
<gene>
    <name evidence="6" type="primary">pgrR_7</name>
    <name evidence="6" type="ORF">LMG27952_02647</name>
</gene>
<accession>A0ABN7HR71</accession>
<feature type="domain" description="HTH lysR-type" evidence="5">
    <location>
        <begin position="1"/>
        <end position="59"/>
    </location>
</feature>
<evidence type="ECO:0000256" key="2">
    <source>
        <dbReference type="ARBA" id="ARBA00023015"/>
    </source>
</evidence>
<evidence type="ECO:0000256" key="4">
    <source>
        <dbReference type="ARBA" id="ARBA00023163"/>
    </source>
</evidence>
<evidence type="ECO:0000313" key="7">
    <source>
        <dbReference type="Proteomes" id="UP000656319"/>
    </source>
</evidence>
<dbReference type="PANTHER" id="PTHR30537:SF72">
    <property type="entry name" value="LYSR FAMILY TRANSCRIPTIONAL REGULATOR"/>
    <property type="match status" value="1"/>
</dbReference>
<evidence type="ECO:0000313" key="6">
    <source>
        <dbReference type="EMBL" id="CAD6532676.1"/>
    </source>
</evidence>
<dbReference type="Pfam" id="PF00126">
    <property type="entry name" value="HTH_1"/>
    <property type="match status" value="1"/>
</dbReference>
<proteinExistence type="inferred from homology"/>
<comment type="caution">
    <text evidence="6">The sequence shown here is derived from an EMBL/GenBank/DDBJ whole genome shotgun (WGS) entry which is preliminary data.</text>
</comment>
<dbReference type="InterPro" id="IPR058163">
    <property type="entry name" value="LysR-type_TF_proteobact-type"/>
</dbReference>
<dbReference type="PANTHER" id="PTHR30537">
    <property type="entry name" value="HTH-TYPE TRANSCRIPTIONAL REGULATOR"/>
    <property type="match status" value="1"/>
</dbReference>
<dbReference type="InterPro" id="IPR036388">
    <property type="entry name" value="WH-like_DNA-bd_sf"/>
</dbReference>
<dbReference type="InterPro" id="IPR036390">
    <property type="entry name" value="WH_DNA-bd_sf"/>
</dbReference>
<comment type="similarity">
    <text evidence="1">Belongs to the LysR transcriptional regulatory family.</text>
</comment>
<dbReference type="SUPFAM" id="SSF46785">
    <property type="entry name" value="Winged helix' DNA-binding domain"/>
    <property type="match status" value="1"/>
</dbReference>
<keyword evidence="3" id="KW-0238">DNA-binding</keyword>
<dbReference type="RefSeq" id="WP_201696383.1">
    <property type="nucleotide sequence ID" value="NZ_CAJHCQ010000006.1"/>
</dbReference>
<sequence>MDRLQAMKIFTRVVETNSFTRAADSLGLPRANVSVIIQQLETYLKVRLLQRTTRRLNVTPDGAIYYERCVRVLADIDDIESSLENRGMSPRGKIRVDLPSALGRTVLMPRVHEFHTKYPDVDLMLGFSDKPVDLIQEGLDCVIRIGALQDSSLVARRIGLYQGVTVASPQYLEQFGTPNSIEELQTHTSVNYFWARTGRFMEFTFDVDGNAVSIPVKGRISVNDAEAYVAAALEGLGIVQAARFMALPHLQSGALVEVLEQWKPMPMPISVVYPHNRHLSPTVRVFADWVAELFGASDLFKDVDVRERFLRHQAKHQSAENAETFGDATGQPIA</sequence>
<keyword evidence="7" id="KW-1185">Reference proteome</keyword>
<dbReference type="InterPro" id="IPR000847">
    <property type="entry name" value="LysR_HTH_N"/>
</dbReference>
<evidence type="ECO:0000259" key="5">
    <source>
        <dbReference type="PROSITE" id="PS50931"/>
    </source>
</evidence>
<dbReference type="PROSITE" id="PS50931">
    <property type="entry name" value="HTH_LYSR"/>
    <property type="match status" value="1"/>
</dbReference>
<name>A0ABN7HR71_9BURK</name>
<dbReference type="CDD" id="cd08472">
    <property type="entry name" value="PBP2_CrgA_like_3"/>
    <property type="match status" value="1"/>
</dbReference>
<keyword evidence="4" id="KW-0804">Transcription</keyword>
<dbReference type="EMBL" id="CAJHCQ010000006">
    <property type="protein sequence ID" value="CAD6532676.1"/>
    <property type="molecule type" value="Genomic_DNA"/>
</dbReference>
<reference evidence="6 7" key="1">
    <citation type="submission" date="2020-10" db="EMBL/GenBank/DDBJ databases">
        <authorList>
            <person name="Peeters C."/>
        </authorList>
    </citation>
    <scope>NUCLEOTIDE SEQUENCE [LARGE SCALE GENOMIC DNA]</scope>
    <source>
        <strain evidence="6 7">LMG 27952</strain>
    </source>
</reference>
<dbReference type="Proteomes" id="UP000656319">
    <property type="component" value="Unassembled WGS sequence"/>
</dbReference>
<evidence type="ECO:0000256" key="1">
    <source>
        <dbReference type="ARBA" id="ARBA00009437"/>
    </source>
</evidence>
<evidence type="ECO:0000256" key="3">
    <source>
        <dbReference type="ARBA" id="ARBA00023125"/>
    </source>
</evidence>
<organism evidence="6 7">
    <name type="scientific">Paraburkholderia hiiakae</name>
    <dbReference type="NCBI Taxonomy" id="1081782"/>
    <lineage>
        <taxon>Bacteria</taxon>
        <taxon>Pseudomonadati</taxon>
        <taxon>Pseudomonadota</taxon>
        <taxon>Betaproteobacteria</taxon>
        <taxon>Burkholderiales</taxon>
        <taxon>Burkholderiaceae</taxon>
        <taxon>Paraburkholderia</taxon>
    </lineage>
</organism>
<dbReference type="Gene3D" id="1.10.10.10">
    <property type="entry name" value="Winged helix-like DNA-binding domain superfamily/Winged helix DNA-binding domain"/>
    <property type="match status" value="1"/>
</dbReference>
<dbReference type="InterPro" id="IPR005119">
    <property type="entry name" value="LysR_subst-bd"/>
</dbReference>